<feature type="transmembrane region" description="Helical" evidence="8">
    <location>
        <begin position="321"/>
        <end position="341"/>
    </location>
</feature>
<accession>A0A1F7I064</accession>
<evidence type="ECO:0000256" key="6">
    <source>
        <dbReference type="ARBA" id="ARBA00022989"/>
    </source>
</evidence>
<dbReference type="EMBL" id="MGAC01000054">
    <property type="protein sequence ID" value="OGK36761.1"/>
    <property type="molecule type" value="Genomic_DNA"/>
</dbReference>
<feature type="transmembrane region" description="Helical" evidence="8">
    <location>
        <begin position="385"/>
        <end position="404"/>
    </location>
</feature>
<feature type="transmembrane region" description="Helical" evidence="8">
    <location>
        <begin position="121"/>
        <end position="138"/>
    </location>
</feature>
<dbReference type="Proteomes" id="UP000176803">
    <property type="component" value="Unassembled WGS sequence"/>
</dbReference>
<evidence type="ECO:0000256" key="1">
    <source>
        <dbReference type="ARBA" id="ARBA00004651"/>
    </source>
</evidence>
<proteinExistence type="predicted"/>
<keyword evidence="5 8" id="KW-0812">Transmembrane</keyword>
<evidence type="ECO:0008006" key="11">
    <source>
        <dbReference type="Google" id="ProtNLM"/>
    </source>
</evidence>
<feature type="transmembrane region" description="Helical" evidence="8">
    <location>
        <begin position="12"/>
        <end position="33"/>
    </location>
</feature>
<dbReference type="AlphaFoldDB" id="A0A1F7I064"/>
<dbReference type="InterPro" id="IPR050297">
    <property type="entry name" value="LipidA_mod_glycosyltrf_83"/>
</dbReference>
<evidence type="ECO:0000313" key="10">
    <source>
        <dbReference type="Proteomes" id="UP000176803"/>
    </source>
</evidence>
<comment type="caution">
    <text evidence="9">The sequence shown here is derived from an EMBL/GenBank/DDBJ whole genome shotgun (WGS) entry which is preliminary data.</text>
</comment>
<dbReference type="PANTHER" id="PTHR33908">
    <property type="entry name" value="MANNOSYLTRANSFERASE YKCB-RELATED"/>
    <property type="match status" value="1"/>
</dbReference>
<evidence type="ECO:0000256" key="2">
    <source>
        <dbReference type="ARBA" id="ARBA00022475"/>
    </source>
</evidence>
<keyword evidence="6 8" id="KW-1133">Transmembrane helix</keyword>
<evidence type="ECO:0000256" key="8">
    <source>
        <dbReference type="SAM" id="Phobius"/>
    </source>
</evidence>
<evidence type="ECO:0000256" key="5">
    <source>
        <dbReference type="ARBA" id="ARBA00022692"/>
    </source>
</evidence>
<keyword evidence="3" id="KW-0328">Glycosyltransferase</keyword>
<evidence type="ECO:0000256" key="4">
    <source>
        <dbReference type="ARBA" id="ARBA00022679"/>
    </source>
</evidence>
<name>A0A1F7I064_9BACT</name>
<keyword evidence="7 8" id="KW-0472">Membrane</keyword>
<dbReference type="GO" id="GO:0005886">
    <property type="term" value="C:plasma membrane"/>
    <property type="evidence" value="ECO:0007669"/>
    <property type="project" value="UniProtKB-SubCell"/>
</dbReference>
<keyword evidence="2" id="KW-1003">Cell membrane</keyword>
<dbReference type="PANTHER" id="PTHR33908:SF11">
    <property type="entry name" value="MEMBRANE PROTEIN"/>
    <property type="match status" value="1"/>
</dbReference>
<protein>
    <recommendedName>
        <fullName evidence="11">Glycosyltransferase RgtA/B/C/D-like domain-containing protein</fullName>
    </recommendedName>
</protein>
<dbReference type="GO" id="GO:0016763">
    <property type="term" value="F:pentosyltransferase activity"/>
    <property type="evidence" value="ECO:0007669"/>
    <property type="project" value="TreeGrafter"/>
</dbReference>
<evidence type="ECO:0000256" key="3">
    <source>
        <dbReference type="ARBA" id="ARBA00022676"/>
    </source>
</evidence>
<feature type="transmembrane region" description="Helical" evidence="8">
    <location>
        <begin position="85"/>
        <end position="109"/>
    </location>
</feature>
<gene>
    <name evidence="9" type="ORF">A3F03_03650</name>
</gene>
<reference evidence="9 10" key="1">
    <citation type="journal article" date="2016" name="Nat. Commun.">
        <title>Thousands of microbial genomes shed light on interconnected biogeochemical processes in an aquifer system.</title>
        <authorList>
            <person name="Anantharaman K."/>
            <person name="Brown C.T."/>
            <person name="Hug L.A."/>
            <person name="Sharon I."/>
            <person name="Castelle C.J."/>
            <person name="Probst A.J."/>
            <person name="Thomas B.C."/>
            <person name="Singh A."/>
            <person name="Wilkins M.J."/>
            <person name="Karaoz U."/>
            <person name="Brodie E.L."/>
            <person name="Williams K.H."/>
            <person name="Hubbard S.S."/>
            <person name="Banfield J.F."/>
        </authorList>
    </citation>
    <scope>NUCLEOTIDE SEQUENCE [LARGE SCALE GENOMIC DNA]</scope>
</reference>
<comment type="subcellular location">
    <subcellularLocation>
        <location evidence="1">Cell membrane</location>
        <topology evidence="1">Multi-pass membrane protein</topology>
    </subcellularLocation>
</comment>
<dbReference type="GO" id="GO:0009103">
    <property type="term" value="P:lipopolysaccharide biosynthetic process"/>
    <property type="evidence" value="ECO:0007669"/>
    <property type="project" value="UniProtKB-ARBA"/>
</dbReference>
<feature type="transmembrane region" description="Helical" evidence="8">
    <location>
        <begin position="218"/>
        <end position="239"/>
    </location>
</feature>
<keyword evidence="4" id="KW-0808">Transferase</keyword>
<feature type="transmembrane region" description="Helical" evidence="8">
    <location>
        <begin position="290"/>
        <end position="312"/>
    </location>
</feature>
<organism evidence="9 10">
    <name type="scientific">Candidatus Roizmanbacteria bacterium RIFCSPHIGHO2_12_FULL_41_11</name>
    <dbReference type="NCBI Taxonomy" id="1802052"/>
    <lineage>
        <taxon>Bacteria</taxon>
        <taxon>Candidatus Roizmaniibacteriota</taxon>
    </lineage>
</organism>
<sequence>MIATSIKLRQKLPLIITLSLAIIAGVISLLLYFGNGQNIIYGDARSHLNIARRVFDSTNPGLAQLGGVWLPLLHLLMLPTITNNFFWHSGLSGITVNFPAFILSVFFLFKIGELLFKNNRLVQILIPLLYILNPNILYMSTTPMTEVLFIATFTGSIYFLLQWTIKERLIDLVISGFFFFLTSVNRYEGWSIGLSAAISIVLISLVTGKKRSKVEGNVILFSTIAFIGILFWLIWQLIIFKDPLYFLHSIYSSKYQTLSGIEKGGGNVFYNNFGLSFLGYLYAVMENVGYLYAILASFGFILTLINMCKFIINKKGLKQELYIFILFILITPFLFLSYAVYKGNVPLVVPQLNNGTFNIRLGMYMIPSVTILILFLVKKIAWKKLFLIIILTAQLALFSKNFIFPITLQAGNEGIESKIEVAKWFKNNYKGGKILASSATGDPLLFDSHLQLKEFITDGSAELFTKTLEEPRKYVEYIVMSASPVDRTRDLVYIKFSLNRQLLNNYQVVFTNKAFEILKLKNK</sequence>
<evidence type="ECO:0000313" key="9">
    <source>
        <dbReference type="EMBL" id="OGK36761.1"/>
    </source>
</evidence>
<feature type="transmembrane region" description="Helical" evidence="8">
    <location>
        <begin position="190"/>
        <end position="206"/>
    </location>
</feature>
<feature type="transmembrane region" description="Helical" evidence="8">
    <location>
        <begin position="144"/>
        <end position="161"/>
    </location>
</feature>
<feature type="transmembrane region" description="Helical" evidence="8">
    <location>
        <begin position="361"/>
        <end position="378"/>
    </location>
</feature>
<evidence type="ECO:0000256" key="7">
    <source>
        <dbReference type="ARBA" id="ARBA00023136"/>
    </source>
</evidence>